<evidence type="ECO:0000313" key="13">
    <source>
        <dbReference type="Proteomes" id="UP000233020"/>
    </source>
</evidence>
<evidence type="ECO:0000256" key="7">
    <source>
        <dbReference type="ARBA" id="ARBA00029756"/>
    </source>
</evidence>
<dbReference type="SUPFAM" id="SSF48592">
    <property type="entry name" value="GroEL equatorial domain-like"/>
    <property type="match status" value="1"/>
</dbReference>
<sequence length="425" mass="45251">MLWLHIVFRQMRPVSGVLAPHLTRAYAKYVNFGVDLLANAIAIAMGPKGRTVMIEQSWGSAKVTKDAKLVQDAANNTNEEAGDGTTTATILVATISANGDKEIGNIISDGVIIVKDGKTLSDELEIIEGMKFDRGYISPYFVNTSKVQKCEFQDAYVLLSEKKISTTAPDFVLALEIASAHCKPLVIIAEDVDGEGLSTLVLNRLNVGLQVVAVKNQLKDMAIATGVVFEEVLTLNLEDIRPHDLGKVEEVIEKLNEWLAKLSEGVAVLQVGGTSDAEVNEKKDRVTDALSATRAAVEEGIVLGGGHALLWCIPALDSLPPANEDQKIDIEIIKRKLEISPVTIKITQSSSEVGCDAMVGDFVNMVEKGITDPTKVVRTALLDAAGVASLLTTAEVVVTEIPKEENDPGMGAVGGMGAGMGGGMF</sequence>
<comment type="subunit">
    <text evidence="11">Homoheptamer arranged in a ring structure. The functional units of these chaperonins consist of heptameric rings of the large subunit Hsp60, which function as a back-to-back double ring. Interacts with 2 heptameric Hsp10 rings to form the symmetrical football complex. Interacts with HRAS. Interacts with ATAD3A. Interacts with ETFBKMT and EEF1AKMT3. Interacts with MFHAS1.</text>
</comment>
<dbReference type="Gene3D" id="3.30.260.10">
    <property type="entry name" value="TCP-1-like chaperonin intermediate domain"/>
    <property type="match status" value="2"/>
</dbReference>
<comment type="similarity">
    <text evidence="1">Belongs to the chaperonin (HSP60) family.</text>
</comment>
<dbReference type="SUPFAM" id="SSF54849">
    <property type="entry name" value="GroEL-intermediate domain like"/>
    <property type="match status" value="1"/>
</dbReference>
<dbReference type="FunFam" id="3.50.7.10:FF:000001">
    <property type="entry name" value="60 kDa chaperonin"/>
    <property type="match status" value="1"/>
</dbReference>
<evidence type="ECO:0000256" key="6">
    <source>
        <dbReference type="ARBA" id="ARBA00023186"/>
    </source>
</evidence>
<dbReference type="GeneTree" id="ENSGT00390000005727"/>
<dbReference type="InterPro" id="IPR027410">
    <property type="entry name" value="TCP-1-like_intermed_sf"/>
</dbReference>
<evidence type="ECO:0000313" key="12">
    <source>
        <dbReference type="Ensembl" id="ENSANAP00000039559.1"/>
    </source>
</evidence>
<reference evidence="12" key="2">
    <citation type="submission" date="2025-09" db="UniProtKB">
        <authorList>
            <consortium name="Ensembl"/>
        </authorList>
    </citation>
    <scope>IDENTIFICATION</scope>
</reference>
<dbReference type="Pfam" id="PF00118">
    <property type="entry name" value="Cpn60_TCP1"/>
    <property type="match status" value="1"/>
</dbReference>
<dbReference type="GO" id="GO:0005524">
    <property type="term" value="F:ATP binding"/>
    <property type="evidence" value="ECO:0007669"/>
    <property type="project" value="UniProtKB-KW"/>
</dbReference>
<dbReference type="Proteomes" id="UP000233020">
    <property type="component" value="Unplaced"/>
</dbReference>
<dbReference type="GO" id="GO:0042026">
    <property type="term" value="P:protein refolding"/>
    <property type="evidence" value="ECO:0007669"/>
    <property type="project" value="InterPro"/>
</dbReference>
<dbReference type="InterPro" id="IPR002423">
    <property type="entry name" value="Cpn60/GroEL/TCP-1"/>
</dbReference>
<organism evidence="12 13">
    <name type="scientific">Aotus nancymaae</name>
    <name type="common">Ma's night monkey</name>
    <dbReference type="NCBI Taxonomy" id="37293"/>
    <lineage>
        <taxon>Eukaryota</taxon>
        <taxon>Metazoa</taxon>
        <taxon>Chordata</taxon>
        <taxon>Craniata</taxon>
        <taxon>Vertebrata</taxon>
        <taxon>Euteleostomi</taxon>
        <taxon>Mammalia</taxon>
        <taxon>Eutheria</taxon>
        <taxon>Euarchontoglires</taxon>
        <taxon>Primates</taxon>
        <taxon>Haplorrhini</taxon>
        <taxon>Platyrrhini</taxon>
        <taxon>Aotidae</taxon>
        <taxon>Aotus</taxon>
    </lineage>
</organism>
<dbReference type="InterPro" id="IPR027409">
    <property type="entry name" value="GroEL-like_apical_dom_sf"/>
</dbReference>
<protein>
    <recommendedName>
        <fullName evidence="3">60 kDa heat shock protein, mitochondrial</fullName>
        <ecNumber evidence="2">5.6.1.7</ecNumber>
    </recommendedName>
    <alternativeName>
        <fullName evidence="7">60 kDa chaperonin</fullName>
    </alternativeName>
    <alternativeName>
        <fullName evidence="9">Chaperonin 60</fullName>
    </alternativeName>
    <alternativeName>
        <fullName evidence="8">Heat shock protein 60</fullName>
    </alternativeName>
</protein>
<dbReference type="SUPFAM" id="SSF52029">
    <property type="entry name" value="GroEL apical domain-like"/>
    <property type="match status" value="1"/>
</dbReference>
<comment type="function">
    <text evidence="10">Chaperonin implicated in mitochondrial protein import and macromolecular assembly. Together with Hsp10, facilitates the correct folding of imported proteins. May also prevent misfolding and promote the refolding and proper assembly of unfolded polypeptides generated under stress conditions in the mitochondrial matrix. The functional units of these chaperonins consist of heptameric rings of the large subunit Hsp60, which function as a back-to-back double ring. In a cyclic reaction, Hsp60 ring complexes bind one unfolded substrate protein per ring, followed by the binding of ATP and association with 2 heptameric rings of the co-chaperonin Hsp10. This leads to sequestration of the substrate protein in the inner cavity of Hsp60 where, for a certain period of time, it can fold undisturbed by other cell components. Synchronous hydrolysis of ATP in all Hsp60 subunits results in the dissociation of the chaperonin rings and the release of ADP and the folded substrate protein.</text>
</comment>
<proteinExistence type="inferred from homology"/>
<reference evidence="12" key="1">
    <citation type="submission" date="2025-08" db="UniProtKB">
        <authorList>
            <consortium name="Ensembl"/>
        </authorList>
    </citation>
    <scope>IDENTIFICATION</scope>
</reference>
<evidence type="ECO:0000256" key="10">
    <source>
        <dbReference type="ARBA" id="ARBA00037436"/>
    </source>
</evidence>
<evidence type="ECO:0000256" key="9">
    <source>
        <dbReference type="ARBA" id="ARBA00031799"/>
    </source>
</evidence>
<keyword evidence="5" id="KW-0067">ATP-binding</keyword>
<keyword evidence="13" id="KW-1185">Reference proteome</keyword>
<dbReference type="InterPro" id="IPR001844">
    <property type="entry name" value="Cpn60/GroEL"/>
</dbReference>
<dbReference type="AlphaFoldDB" id="A0A2K5F265"/>
<evidence type="ECO:0000256" key="4">
    <source>
        <dbReference type="ARBA" id="ARBA00022741"/>
    </source>
</evidence>
<evidence type="ECO:0000256" key="3">
    <source>
        <dbReference type="ARBA" id="ARBA00019981"/>
    </source>
</evidence>
<keyword evidence="4" id="KW-0547">Nucleotide-binding</keyword>
<accession>A0A2K5F265</accession>
<name>A0A2K5F265_AOTNA</name>
<evidence type="ECO:0000256" key="2">
    <source>
        <dbReference type="ARBA" id="ARBA00012198"/>
    </source>
</evidence>
<dbReference type="Gene3D" id="3.50.7.10">
    <property type="entry name" value="GroEL"/>
    <property type="match status" value="2"/>
</dbReference>
<dbReference type="PANTHER" id="PTHR45633">
    <property type="entry name" value="60 KDA HEAT SHOCK PROTEIN, MITOCHONDRIAL"/>
    <property type="match status" value="1"/>
</dbReference>
<dbReference type="InterPro" id="IPR027413">
    <property type="entry name" value="GROEL-like_equatorial_sf"/>
</dbReference>
<dbReference type="PROSITE" id="PS00296">
    <property type="entry name" value="CHAPERONINS_CPN60"/>
    <property type="match status" value="1"/>
</dbReference>
<evidence type="ECO:0000256" key="1">
    <source>
        <dbReference type="ARBA" id="ARBA00006607"/>
    </source>
</evidence>
<dbReference type="Gene3D" id="1.10.560.10">
    <property type="entry name" value="GroEL-like equatorial domain"/>
    <property type="match status" value="2"/>
</dbReference>
<dbReference type="InterPro" id="IPR018370">
    <property type="entry name" value="Chaperonin_Cpn60_CS"/>
</dbReference>
<evidence type="ECO:0000256" key="8">
    <source>
        <dbReference type="ARBA" id="ARBA00030005"/>
    </source>
</evidence>
<evidence type="ECO:0000256" key="11">
    <source>
        <dbReference type="ARBA" id="ARBA00046475"/>
    </source>
</evidence>
<dbReference type="GO" id="GO:0140662">
    <property type="term" value="F:ATP-dependent protein folding chaperone"/>
    <property type="evidence" value="ECO:0007669"/>
    <property type="project" value="InterPro"/>
</dbReference>
<evidence type="ECO:0000256" key="5">
    <source>
        <dbReference type="ARBA" id="ARBA00022840"/>
    </source>
</evidence>
<dbReference type="Ensembl" id="ENSANAT00000057660.1">
    <property type="protein sequence ID" value="ENSANAP00000039559.1"/>
    <property type="gene ID" value="ENSANAG00000037141.1"/>
</dbReference>
<keyword evidence="6" id="KW-0143">Chaperone</keyword>
<dbReference type="EC" id="5.6.1.7" evidence="2"/>